<keyword evidence="5" id="KW-0418">Kinase</keyword>
<dbReference type="InterPro" id="IPR052162">
    <property type="entry name" value="Sensor_kinase/Photoreceptor"/>
</dbReference>
<evidence type="ECO:0000256" key="5">
    <source>
        <dbReference type="ARBA" id="ARBA00022777"/>
    </source>
</evidence>
<dbReference type="Gene3D" id="3.30.450.20">
    <property type="entry name" value="PAS domain"/>
    <property type="match status" value="3"/>
</dbReference>
<dbReference type="Pfam" id="PF08447">
    <property type="entry name" value="PAS_3"/>
    <property type="match status" value="2"/>
</dbReference>
<evidence type="ECO:0000256" key="6">
    <source>
        <dbReference type="PROSITE-ProRule" id="PRU00169"/>
    </source>
</evidence>
<reference evidence="10 11" key="1">
    <citation type="submission" date="2019-08" db="EMBL/GenBank/DDBJ databases">
        <title>Genome sequence of Gillisia hiemivivida IC154 (type strain).</title>
        <authorList>
            <person name="Bowman J.P."/>
        </authorList>
    </citation>
    <scope>NUCLEOTIDE SEQUENCE [LARGE SCALE GENOMIC DNA]</scope>
    <source>
        <strain evidence="10 11">IC154</strain>
    </source>
</reference>
<dbReference type="NCBIfam" id="TIGR00229">
    <property type="entry name" value="sensory_box"/>
    <property type="match status" value="3"/>
</dbReference>
<protein>
    <recommendedName>
        <fullName evidence="2">histidine kinase</fullName>
        <ecNumber evidence="2">2.7.13.3</ecNumber>
    </recommendedName>
</protein>
<feature type="domain" description="Response regulatory" evidence="7">
    <location>
        <begin position="9"/>
        <end position="127"/>
    </location>
</feature>
<dbReference type="Pfam" id="PF00072">
    <property type="entry name" value="Response_reg"/>
    <property type="match status" value="1"/>
</dbReference>
<feature type="modified residue" description="4-aspartylphosphate" evidence="6">
    <location>
        <position position="61"/>
    </location>
</feature>
<dbReference type="SMART" id="SM00086">
    <property type="entry name" value="PAC"/>
    <property type="match status" value="3"/>
</dbReference>
<dbReference type="Gene3D" id="1.10.287.130">
    <property type="match status" value="1"/>
</dbReference>
<dbReference type="InterPro" id="IPR001610">
    <property type="entry name" value="PAC"/>
</dbReference>
<dbReference type="RefSeq" id="WP_146934789.1">
    <property type="nucleotide sequence ID" value="NZ_CBCSHZ010000036.1"/>
</dbReference>
<evidence type="ECO:0000256" key="2">
    <source>
        <dbReference type="ARBA" id="ARBA00012438"/>
    </source>
</evidence>
<dbReference type="AlphaFoldDB" id="A0A5C6ZMT6"/>
<dbReference type="SMART" id="SM00448">
    <property type="entry name" value="REC"/>
    <property type="match status" value="1"/>
</dbReference>
<dbReference type="EC" id="2.7.13.3" evidence="2"/>
<dbReference type="InterPro" id="IPR013655">
    <property type="entry name" value="PAS_fold_3"/>
</dbReference>
<dbReference type="SMART" id="SM00091">
    <property type="entry name" value="PAS"/>
    <property type="match status" value="3"/>
</dbReference>
<dbReference type="CDD" id="cd00156">
    <property type="entry name" value="REC"/>
    <property type="match status" value="1"/>
</dbReference>
<dbReference type="InterPro" id="IPR003661">
    <property type="entry name" value="HisK_dim/P_dom"/>
</dbReference>
<sequence length="588" mass="68262">MTERGEVLNILVIEDHIGDYILIEDYLGEEHLQINLTRATTFQEAKGKLVNTHNYKVILLDLSLPDVENNETLVKNMVSLSKNIPIIVLTGFSNKEFGVRTLSLGISDYLLKDELSAPQLAKSIYYSIERKNIDFKLNESERKYKALFDFSPYPMWVLDKHTLDFLKVNDAAIKLYGYSTNEFLCMNVRDLWVAGIREEIQRTWKENYHEKFNTSVKHLKKDGSIIHVEILSNPIDFDGREARVTQIKDITGQMEAEQALKASEKRFKALVQDASDLIMIMDFSGALSYVSPSSSQLMGISDSDMIKHNFFHYIHKNDVESVKEYLLKLKDNKRIQIPSYRIKSSDNKWRYIETIVTNLNDDPSINGLVANSRDITEFIKQEKKLIHSLKRYDIVAKATSDTITDYDVVNDKMYYNEGIESVFGYSKNDIENTGVWWNERLHPEDRERVRSFSEDVRNAKSRNVQIEYRFRCADGSYKYVLDRSYLITDEKTNTIRIIGAMQDITEIQNYIQTIEDHNSRLKDIAWTQSHVVRAPLARIMGLVDLIQSYPDVDEQSQLLEHINTSAKELDDIIRNITRKTEDVTLNPR</sequence>
<dbReference type="InterPro" id="IPR035965">
    <property type="entry name" value="PAS-like_dom_sf"/>
</dbReference>
<feature type="domain" description="PAC" evidence="9">
    <location>
        <begin position="464"/>
        <end position="516"/>
    </location>
</feature>
<evidence type="ECO:0000256" key="4">
    <source>
        <dbReference type="ARBA" id="ARBA00022679"/>
    </source>
</evidence>
<feature type="domain" description="PAS" evidence="8">
    <location>
        <begin position="388"/>
        <end position="463"/>
    </location>
</feature>
<evidence type="ECO:0000313" key="11">
    <source>
        <dbReference type="Proteomes" id="UP000321367"/>
    </source>
</evidence>
<dbReference type="PANTHER" id="PTHR43304">
    <property type="entry name" value="PHYTOCHROME-LIKE PROTEIN CPH1"/>
    <property type="match status" value="1"/>
</dbReference>
<evidence type="ECO:0000256" key="3">
    <source>
        <dbReference type="ARBA" id="ARBA00022553"/>
    </source>
</evidence>
<comment type="catalytic activity">
    <reaction evidence="1">
        <text>ATP + protein L-histidine = ADP + protein N-phospho-L-histidine.</text>
        <dbReference type="EC" id="2.7.13.3"/>
    </reaction>
</comment>
<dbReference type="OrthoDB" id="9124519at2"/>
<dbReference type="PROSITE" id="PS50113">
    <property type="entry name" value="PAC"/>
    <property type="match status" value="1"/>
</dbReference>
<organism evidence="10 11">
    <name type="scientific">Gillisia hiemivivida</name>
    <dbReference type="NCBI Taxonomy" id="291190"/>
    <lineage>
        <taxon>Bacteria</taxon>
        <taxon>Pseudomonadati</taxon>
        <taxon>Bacteroidota</taxon>
        <taxon>Flavobacteriia</taxon>
        <taxon>Flavobacteriales</taxon>
        <taxon>Flavobacteriaceae</taxon>
        <taxon>Gillisia</taxon>
    </lineage>
</organism>
<dbReference type="SUPFAM" id="SSF52172">
    <property type="entry name" value="CheY-like"/>
    <property type="match status" value="1"/>
</dbReference>
<evidence type="ECO:0000259" key="8">
    <source>
        <dbReference type="PROSITE" id="PS50112"/>
    </source>
</evidence>
<dbReference type="Gene3D" id="3.40.50.2300">
    <property type="match status" value="1"/>
</dbReference>
<evidence type="ECO:0000256" key="1">
    <source>
        <dbReference type="ARBA" id="ARBA00000085"/>
    </source>
</evidence>
<feature type="domain" description="PAS" evidence="8">
    <location>
        <begin position="263"/>
        <end position="333"/>
    </location>
</feature>
<dbReference type="EMBL" id="VORY01000032">
    <property type="protein sequence ID" value="TXD91838.1"/>
    <property type="molecule type" value="Genomic_DNA"/>
</dbReference>
<dbReference type="InterPro" id="IPR000014">
    <property type="entry name" value="PAS"/>
</dbReference>
<gene>
    <name evidence="10" type="ORF">ES724_15795</name>
</gene>
<proteinExistence type="predicted"/>
<evidence type="ECO:0000259" key="9">
    <source>
        <dbReference type="PROSITE" id="PS50113"/>
    </source>
</evidence>
<dbReference type="InterPro" id="IPR001789">
    <property type="entry name" value="Sig_transdc_resp-reg_receiver"/>
</dbReference>
<evidence type="ECO:0000259" key="7">
    <source>
        <dbReference type="PROSITE" id="PS50110"/>
    </source>
</evidence>
<dbReference type="InterPro" id="IPR000700">
    <property type="entry name" value="PAS-assoc_C"/>
</dbReference>
<dbReference type="GO" id="GO:0000155">
    <property type="term" value="F:phosphorelay sensor kinase activity"/>
    <property type="evidence" value="ECO:0007669"/>
    <property type="project" value="InterPro"/>
</dbReference>
<feature type="domain" description="PAS" evidence="8">
    <location>
        <begin position="140"/>
        <end position="184"/>
    </location>
</feature>
<keyword evidence="3 6" id="KW-0597">Phosphoprotein</keyword>
<dbReference type="SUPFAM" id="SSF47384">
    <property type="entry name" value="Homodimeric domain of signal transducing histidine kinase"/>
    <property type="match status" value="1"/>
</dbReference>
<dbReference type="InterPro" id="IPR036097">
    <property type="entry name" value="HisK_dim/P_sf"/>
</dbReference>
<dbReference type="SUPFAM" id="SSF55785">
    <property type="entry name" value="PYP-like sensor domain (PAS domain)"/>
    <property type="match status" value="3"/>
</dbReference>
<dbReference type="CDD" id="cd00082">
    <property type="entry name" value="HisKA"/>
    <property type="match status" value="1"/>
</dbReference>
<dbReference type="PROSITE" id="PS50110">
    <property type="entry name" value="RESPONSE_REGULATORY"/>
    <property type="match status" value="1"/>
</dbReference>
<dbReference type="Pfam" id="PF13426">
    <property type="entry name" value="PAS_9"/>
    <property type="match status" value="1"/>
</dbReference>
<comment type="caution">
    <text evidence="10">The sequence shown here is derived from an EMBL/GenBank/DDBJ whole genome shotgun (WGS) entry which is preliminary data.</text>
</comment>
<dbReference type="PROSITE" id="PS50112">
    <property type="entry name" value="PAS"/>
    <property type="match status" value="3"/>
</dbReference>
<dbReference type="Proteomes" id="UP000321367">
    <property type="component" value="Unassembled WGS sequence"/>
</dbReference>
<keyword evidence="11" id="KW-1185">Reference proteome</keyword>
<dbReference type="InterPro" id="IPR011006">
    <property type="entry name" value="CheY-like_superfamily"/>
</dbReference>
<keyword evidence="4" id="KW-0808">Transferase</keyword>
<dbReference type="Pfam" id="PF00512">
    <property type="entry name" value="HisKA"/>
    <property type="match status" value="1"/>
</dbReference>
<dbReference type="CDD" id="cd00130">
    <property type="entry name" value="PAS"/>
    <property type="match status" value="3"/>
</dbReference>
<name>A0A5C6ZMT6_9FLAO</name>
<accession>A0A5C6ZMT6</accession>
<evidence type="ECO:0000313" key="10">
    <source>
        <dbReference type="EMBL" id="TXD91838.1"/>
    </source>
</evidence>
<dbReference type="PANTHER" id="PTHR43304:SF1">
    <property type="entry name" value="PAC DOMAIN-CONTAINING PROTEIN"/>
    <property type="match status" value="1"/>
</dbReference>